<dbReference type="InterPro" id="IPR007842">
    <property type="entry name" value="HEPN_dom"/>
</dbReference>
<dbReference type="SUPFAM" id="SSF81593">
    <property type="entry name" value="Nucleotidyltransferase substrate binding subunit/domain"/>
    <property type="match status" value="1"/>
</dbReference>
<protein>
    <submittedName>
        <fullName evidence="2">HEPN domain-containing protein</fullName>
    </submittedName>
</protein>
<reference evidence="2 3" key="1">
    <citation type="submission" date="2017-11" db="EMBL/GenBank/DDBJ databases">
        <title>Genomic Encyclopedia of Archaeal and Bacterial Type Strains, Phase II (KMG-II): From Individual Species to Whole Genera.</title>
        <authorList>
            <person name="Goeker M."/>
        </authorList>
    </citation>
    <scope>NUCLEOTIDE SEQUENCE [LARGE SCALE GENOMIC DNA]</scope>
    <source>
        <strain evidence="2 3">DSM 28175</strain>
    </source>
</reference>
<comment type="caution">
    <text evidence="2">The sequence shown here is derived from an EMBL/GenBank/DDBJ whole genome shotgun (WGS) entry which is preliminary data.</text>
</comment>
<dbReference type="SMART" id="SM00748">
    <property type="entry name" value="HEPN"/>
    <property type="match status" value="1"/>
</dbReference>
<evidence type="ECO:0000313" key="2">
    <source>
        <dbReference type="EMBL" id="PJJ84642.1"/>
    </source>
</evidence>
<dbReference type="Gene3D" id="1.20.120.330">
    <property type="entry name" value="Nucleotidyltransferases domain 2"/>
    <property type="match status" value="1"/>
</dbReference>
<sequence>MDLKQYDVQNFYPKYLNQDEVNEPLKVIIDFFSADWLPGHLESLLEWRKYVIEEGFYMDEHKKSPAGLLFTHQLNAKLVEAVYLISRTKRTLKLADAIHINFDVQLNQEEQEWLHYPIYLSSVERINPYLAISNFFKVYTVGHYLDLLYEWLETGLSNYSADEFLDTSDVIYFYENMQKLYEAAWIIRQREIELTLKKCTEERDETVTTQVKRYPVRLPLLNFNCRFNEAITSAEQLGLNQLVEIILREIGSVLMIIHLGTHPDPDTFYLLIITEEKDKIPEHQILDKIEKICSHLINVCAIVHKSDAFLRALEDGSRFFINALRKHKIAYQSSKLELPQLQNPDEKSIRSQVEATWNRWGKQGKDFLDTSLSCFDDGNYNLAVFLMHQAVESTLSAILRVNLGYRLSIHNLARQLRITLIFTDDLKNVFDFSVVEDVQLFELLQTAYSAARYKDDFYAENDVVKALSDKVCKLFVTAEGMYNQVIEQLKD</sequence>
<gene>
    <name evidence="2" type="ORF">CLV57_1658</name>
</gene>
<dbReference type="Pfam" id="PF05168">
    <property type="entry name" value="HEPN"/>
    <property type="match status" value="1"/>
</dbReference>
<keyword evidence="3" id="KW-1185">Reference proteome</keyword>
<dbReference type="RefSeq" id="WP_157799105.1">
    <property type="nucleotide sequence ID" value="NZ_PGFJ01000001.1"/>
</dbReference>
<dbReference type="AlphaFoldDB" id="A0A2H9VV27"/>
<dbReference type="PROSITE" id="PS50910">
    <property type="entry name" value="HEPN"/>
    <property type="match status" value="1"/>
</dbReference>
<evidence type="ECO:0000259" key="1">
    <source>
        <dbReference type="PROSITE" id="PS50910"/>
    </source>
</evidence>
<accession>A0A2H9VV27</accession>
<dbReference type="EMBL" id="PGFJ01000001">
    <property type="protein sequence ID" value="PJJ84642.1"/>
    <property type="molecule type" value="Genomic_DNA"/>
</dbReference>
<dbReference type="Proteomes" id="UP000242687">
    <property type="component" value="Unassembled WGS sequence"/>
</dbReference>
<name>A0A2H9VV27_9SPHI</name>
<proteinExistence type="predicted"/>
<dbReference type="OrthoDB" id="781694at2"/>
<organism evidence="2 3">
    <name type="scientific">Mucilaginibacter auburnensis</name>
    <dbReference type="NCBI Taxonomy" id="1457233"/>
    <lineage>
        <taxon>Bacteria</taxon>
        <taxon>Pseudomonadati</taxon>
        <taxon>Bacteroidota</taxon>
        <taxon>Sphingobacteriia</taxon>
        <taxon>Sphingobacteriales</taxon>
        <taxon>Sphingobacteriaceae</taxon>
        <taxon>Mucilaginibacter</taxon>
    </lineage>
</organism>
<evidence type="ECO:0000313" key="3">
    <source>
        <dbReference type="Proteomes" id="UP000242687"/>
    </source>
</evidence>
<feature type="domain" description="HEPN" evidence="1">
    <location>
        <begin position="361"/>
        <end position="481"/>
    </location>
</feature>